<keyword evidence="3" id="KW-1185">Reference proteome</keyword>
<feature type="transmembrane region" description="Helical" evidence="1">
    <location>
        <begin position="107"/>
        <end position="126"/>
    </location>
</feature>
<protein>
    <submittedName>
        <fullName evidence="2">Uncharacterized protein</fullName>
    </submittedName>
</protein>
<proteinExistence type="predicted"/>
<accession>A0A226E9T6</accession>
<evidence type="ECO:0000313" key="2">
    <source>
        <dbReference type="EMBL" id="OXA53874.1"/>
    </source>
</evidence>
<feature type="transmembrane region" description="Helical" evidence="1">
    <location>
        <begin position="68"/>
        <end position="87"/>
    </location>
</feature>
<dbReference type="AlphaFoldDB" id="A0A226E9T6"/>
<keyword evidence="1" id="KW-0812">Transmembrane</keyword>
<organism evidence="2 3">
    <name type="scientific">Folsomia candida</name>
    <name type="common">Springtail</name>
    <dbReference type="NCBI Taxonomy" id="158441"/>
    <lineage>
        <taxon>Eukaryota</taxon>
        <taxon>Metazoa</taxon>
        <taxon>Ecdysozoa</taxon>
        <taxon>Arthropoda</taxon>
        <taxon>Hexapoda</taxon>
        <taxon>Collembola</taxon>
        <taxon>Entomobryomorpha</taxon>
        <taxon>Isotomoidea</taxon>
        <taxon>Isotomidae</taxon>
        <taxon>Proisotominae</taxon>
        <taxon>Folsomia</taxon>
    </lineage>
</organism>
<keyword evidence="1" id="KW-1133">Transmembrane helix</keyword>
<name>A0A226E9T6_FOLCA</name>
<sequence length="227" mass="26252">MELTFPKKIVSSKIFPIFQWGKLPHPPTLPGLSKQLVKFFKFSRYFARCPLAFESVSHKSQINYKFKVFSASFLFSSIFALLLNISLITALKKYDSLFRDAASPGGYFVTTMYTIIVTIDYVIIFFKAPKLAEWLNNWNAIEDEMQKMGVPRDKIKIDSFLHCFIPTFEFAPALVFGSLETIWRFDSGYPIHCLFSIIYGYLPYICYAIEDSKALLMLKCLQVGFRQ</sequence>
<evidence type="ECO:0000313" key="3">
    <source>
        <dbReference type="Proteomes" id="UP000198287"/>
    </source>
</evidence>
<feature type="non-terminal residue" evidence="2">
    <location>
        <position position="227"/>
    </location>
</feature>
<dbReference type="EMBL" id="LNIX01000005">
    <property type="protein sequence ID" value="OXA53874.1"/>
    <property type="molecule type" value="Genomic_DNA"/>
</dbReference>
<gene>
    <name evidence="2" type="ORF">Fcan01_10611</name>
</gene>
<dbReference type="Proteomes" id="UP000198287">
    <property type="component" value="Unassembled WGS sequence"/>
</dbReference>
<evidence type="ECO:0000256" key="1">
    <source>
        <dbReference type="SAM" id="Phobius"/>
    </source>
</evidence>
<comment type="caution">
    <text evidence="2">The sequence shown here is derived from an EMBL/GenBank/DDBJ whole genome shotgun (WGS) entry which is preliminary data.</text>
</comment>
<feature type="transmembrane region" description="Helical" evidence="1">
    <location>
        <begin position="189"/>
        <end position="209"/>
    </location>
</feature>
<feature type="transmembrane region" description="Helical" evidence="1">
    <location>
        <begin position="160"/>
        <end position="183"/>
    </location>
</feature>
<reference evidence="2 3" key="1">
    <citation type="submission" date="2015-12" db="EMBL/GenBank/DDBJ databases">
        <title>The genome of Folsomia candida.</title>
        <authorList>
            <person name="Faddeeva A."/>
            <person name="Derks M.F."/>
            <person name="Anvar Y."/>
            <person name="Smit S."/>
            <person name="Van Straalen N."/>
            <person name="Roelofs D."/>
        </authorList>
    </citation>
    <scope>NUCLEOTIDE SEQUENCE [LARGE SCALE GENOMIC DNA]</scope>
    <source>
        <strain evidence="2 3">VU population</strain>
        <tissue evidence="2">Whole body</tissue>
    </source>
</reference>
<keyword evidence="1" id="KW-0472">Membrane</keyword>